<dbReference type="InterPro" id="IPR027417">
    <property type="entry name" value="P-loop_NTPase"/>
</dbReference>
<evidence type="ECO:0000256" key="6">
    <source>
        <dbReference type="ARBA" id="ARBA00022989"/>
    </source>
</evidence>
<dbReference type="GO" id="GO:0016020">
    <property type="term" value="C:membrane"/>
    <property type="evidence" value="ECO:0007669"/>
    <property type="project" value="UniProtKB-SubCell"/>
</dbReference>
<sequence length="617" mass="66930">MTKNQANVVMPAAPSTDVALDIPRTARGAGKGPTLSFENLSFKAGSREILKSMSGVIKSGEVVAIMGPSGAGKTSLLNILAGRVASDRTKTITGRVLVDGHEVDPVGFRSQVAYVMQQDALLPFTTPREALRFSAYLRRPRAEPRASKDGIVDEMLESLRLSTCADTFVGNEYVKGLSGGEKKRTAIGVELVTEPSIIFLDEPTSGLDSYGAHSTIEMLKDIAVSHARLCVCTIHQPSSEIFALFDKVIFVSRGQVAYAGAASGLHAACASAGMPIPPNYNPSDHVMYKLQMEAQEKVMAIREANLAALPADERPPSAGADGGKGAAMRAIARLSNNALCERRTVQAPWALQLWLLYKRETLNVLRDRGGLIARYSIPLFLNLLNGLIFFRAGEGNDIATVFGALVQIFISAMFGSAQPMILAFPLERPIFLREYATNTYSGSAYFLSKSAVDLPMSLSLALMALLVTYWLIGFQGSFILFVLQYWIIGQVSVSAALLLGSLAQSTEVAMQVTPLVFVPQLLFAGFFIKITQIPVWLRWAQYLCSLKFTLNLVMANEFGDCALQPTERGAQCAFFLDANQVQLDQQWRDAGILIALFVGFQLLAYLALTTKANGNVQ</sequence>
<dbReference type="EMBL" id="JAGTXO010000009">
    <property type="protein sequence ID" value="KAG8465775.1"/>
    <property type="molecule type" value="Genomic_DNA"/>
</dbReference>
<organism evidence="10 11">
    <name type="scientific">Diacronema lutheri</name>
    <name type="common">Unicellular marine alga</name>
    <name type="synonym">Monochrysis lutheri</name>
    <dbReference type="NCBI Taxonomy" id="2081491"/>
    <lineage>
        <taxon>Eukaryota</taxon>
        <taxon>Haptista</taxon>
        <taxon>Haptophyta</taxon>
        <taxon>Pavlovophyceae</taxon>
        <taxon>Pavlovales</taxon>
        <taxon>Pavlovaceae</taxon>
        <taxon>Diacronema</taxon>
    </lineage>
</organism>
<feature type="transmembrane region" description="Helical" evidence="8">
    <location>
        <begin position="398"/>
        <end position="424"/>
    </location>
</feature>
<keyword evidence="4" id="KW-0547">Nucleotide-binding</keyword>
<keyword evidence="7 8" id="KW-0472">Membrane</keyword>
<dbReference type="AlphaFoldDB" id="A0A8J5XUQ6"/>
<dbReference type="SUPFAM" id="SSF52540">
    <property type="entry name" value="P-loop containing nucleoside triphosphate hydrolases"/>
    <property type="match status" value="1"/>
</dbReference>
<dbReference type="OMA" id="NFMAFLH"/>
<evidence type="ECO:0000256" key="3">
    <source>
        <dbReference type="ARBA" id="ARBA00022692"/>
    </source>
</evidence>
<dbReference type="GO" id="GO:0140359">
    <property type="term" value="F:ABC-type transporter activity"/>
    <property type="evidence" value="ECO:0007669"/>
    <property type="project" value="InterPro"/>
</dbReference>
<dbReference type="InterPro" id="IPR050352">
    <property type="entry name" value="ABCG_transporters"/>
</dbReference>
<dbReference type="InterPro" id="IPR013525">
    <property type="entry name" value="ABC2_TM"/>
</dbReference>
<reference evidence="10" key="1">
    <citation type="submission" date="2021-05" db="EMBL/GenBank/DDBJ databases">
        <title>The genome of the haptophyte Pavlova lutheri (Diacronema luteri, Pavlovales) - a model for lipid biosynthesis in eukaryotic algae.</title>
        <authorList>
            <person name="Hulatt C.J."/>
            <person name="Posewitz M.C."/>
        </authorList>
    </citation>
    <scope>NUCLEOTIDE SEQUENCE</scope>
    <source>
        <strain evidence="10">NIVA-4/92</strain>
    </source>
</reference>
<evidence type="ECO:0000256" key="4">
    <source>
        <dbReference type="ARBA" id="ARBA00022741"/>
    </source>
</evidence>
<evidence type="ECO:0000313" key="10">
    <source>
        <dbReference type="EMBL" id="KAG8465775.1"/>
    </source>
</evidence>
<evidence type="ECO:0000256" key="1">
    <source>
        <dbReference type="ARBA" id="ARBA00004141"/>
    </source>
</evidence>
<dbReference type="PANTHER" id="PTHR48041">
    <property type="entry name" value="ABC TRANSPORTER G FAMILY MEMBER 28"/>
    <property type="match status" value="1"/>
</dbReference>
<dbReference type="Pfam" id="PF19055">
    <property type="entry name" value="ABC2_membrane_7"/>
    <property type="match status" value="1"/>
</dbReference>
<gene>
    <name evidence="10" type="ORF">KFE25_005345</name>
</gene>
<dbReference type="Gene3D" id="3.40.50.300">
    <property type="entry name" value="P-loop containing nucleotide triphosphate hydrolases"/>
    <property type="match status" value="1"/>
</dbReference>
<dbReference type="InterPro" id="IPR043926">
    <property type="entry name" value="ABCG_dom"/>
</dbReference>
<evidence type="ECO:0000256" key="5">
    <source>
        <dbReference type="ARBA" id="ARBA00022840"/>
    </source>
</evidence>
<dbReference type="PROSITE" id="PS50893">
    <property type="entry name" value="ABC_TRANSPORTER_2"/>
    <property type="match status" value="1"/>
</dbReference>
<evidence type="ECO:0000256" key="7">
    <source>
        <dbReference type="ARBA" id="ARBA00023136"/>
    </source>
</evidence>
<feature type="transmembrane region" description="Helical" evidence="8">
    <location>
        <begin position="454"/>
        <end position="472"/>
    </location>
</feature>
<protein>
    <recommendedName>
        <fullName evidence="9">ABC transporter domain-containing protein</fullName>
    </recommendedName>
</protein>
<comment type="subcellular location">
    <subcellularLocation>
        <location evidence="1">Membrane</location>
        <topology evidence="1">Multi-pass membrane protein</topology>
    </subcellularLocation>
</comment>
<name>A0A8J5XUQ6_DIALT</name>
<evidence type="ECO:0000256" key="2">
    <source>
        <dbReference type="ARBA" id="ARBA00022448"/>
    </source>
</evidence>
<feature type="transmembrane region" description="Helical" evidence="8">
    <location>
        <begin position="590"/>
        <end position="608"/>
    </location>
</feature>
<feature type="transmembrane region" description="Helical" evidence="8">
    <location>
        <begin position="515"/>
        <end position="537"/>
    </location>
</feature>
<feature type="domain" description="ABC transporter" evidence="9">
    <location>
        <begin position="35"/>
        <end position="278"/>
    </location>
</feature>
<accession>A0A8J5XUQ6</accession>
<evidence type="ECO:0000313" key="11">
    <source>
        <dbReference type="Proteomes" id="UP000751190"/>
    </source>
</evidence>
<dbReference type="OrthoDB" id="184675at2759"/>
<dbReference type="Pfam" id="PF00005">
    <property type="entry name" value="ABC_tran"/>
    <property type="match status" value="1"/>
</dbReference>
<dbReference type="SMART" id="SM00382">
    <property type="entry name" value="AAA"/>
    <property type="match status" value="1"/>
</dbReference>
<comment type="caution">
    <text evidence="10">The sequence shown here is derived from an EMBL/GenBank/DDBJ whole genome shotgun (WGS) entry which is preliminary data.</text>
</comment>
<evidence type="ECO:0000259" key="9">
    <source>
        <dbReference type="PROSITE" id="PS50893"/>
    </source>
</evidence>
<dbReference type="GO" id="GO:0005524">
    <property type="term" value="F:ATP binding"/>
    <property type="evidence" value="ECO:0007669"/>
    <property type="project" value="UniProtKB-KW"/>
</dbReference>
<keyword evidence="11" id="KW-1185">Reference proteome</keyword>
<dbReference type="InterPro" id="IPR003593">
    <property type="entry name" value="AAA+_ATPase"/>
</dbReference>
<evidence type="ECO:0000256" key="8">
    <source>
        <dbReference type="SAM" id="Phobius"/>
    </source>
</evidence>
<dbReference type="Proteomes" id="UP000751190">
    <property type="component" value="Unassembled WGS sequence"/>
</dbReference>
<dbReference type="InterPro" id="IPR003439">
    <property type="entry name" value="ABC_transporter-like_ATP-bd"/>
</dbReference>
<proteinExistence type="predicted"/>
<feature type="transmembrane region" description="Helical" evidence="8">
    <location>
        <begin position="372"/>
        <end position="392"/>
    </location>
</feature>
<keyword evidence="2" id="KW-0813">Transport</keyword>
<dbReference type="PANTHER" id="PTHR48041:SF139">
    <property type="entry name" value="PROTEIN SCARLET"/>
    <property type="match status" value="1"/>
</dbReference>
<dbReference type="Pfam" id="PF01061">
    <property type="entry name" value="ABC2_membrane"/>
    <property type="match status" value="1"/>
</dbReference>
<feature type="transmembrane region" description="Helical" evidence="8">
    <location>
        <begin position="478"/>
        <end position="503"/>
    </location>
</feature>
<dbReference type="GO" id="GO:0016887">
    <property type="term" value="F:ATP hydrolysis activity"/>
    <property type="evidence" value="ECO:0007669"/>
    <property type="project" value="InterPro"/>
</dbReference>
<keyword evidence="3 8" id="KW-0812">Transmembrane</keyword>
<keyword evidence="6 8" id="KW-1133">Transmembrane helix</keyword>
<keyword evidence="5" id="KW-0067">ATP-binding</keyword>